<protein>
    <submittedName>
        <fullName evidence="1">Uncharacterized protein</fullName>
    </submittedName>
</protein>
<gene>
    <name evidence="1" type="ORF">AABB29_14395</name>
</gene>
<sequence>MTWLKTDLAGLTQKGQDDWTRISQDVANDPPTTLLISNEMLFRPFPRAKLQEVDGIFDKVAQRKRLVAYLSAPDAMFLSSMQELLKEPQIPTRTSRTYFKDTLVPIAEHWTGDISLELFERQCMQESDIFTDFMAKHLPDVDVTQLDRHIGASNTSFSAEAMAVLYDLVMEHFPWYHDRRGFALEVMRFDRRLENPTKPKLRPHAKQAAINWRGPDLFWLRDTHGITFPSIDYDAIDVGDTDSNVNYVSRIEDICEVNMERKEELQRRAMRRGRLPFIMRRWLAKH</sequence>
<proteinExistence type="predicted"/>
<evidence type="ECO:0000313" key="1">
    <source>
        <dbReference type="EMBL" id="WZC48062.2"/>
    </source>
</evidence>
<name>A0ABZ2V467_9RHOB</name>
<reference evidence="2" key="1">
    <citation type="submission" date="2024-04" db="EMBL/GenBank/DDBJ databases">
        <title>Phylogenomic analyses of a clade within the roseobacter group suggest taxonomic reassignments of species of the genera Aestuariivita, Citreicella, Loktanella, Nautella, Pelagibaca, Ruegeria, Thalassobius, Thiobacimonas and Tropicibacter, and the proposal o.</title>
        <authorList>
            <person name="Jeon C.O."/>
        </authorList>
    </citation>
    <scope>NUCLEOTIDE SEQUENCE [LARGE SCALE GENOMIC DNA]</scope>
    <source>
        <strain evidence="2">BS5-3</strain>
    </source>
</reference>
<keyword evidence="2" id="KW-1185">Reference proteome</keyword>
<organism evidence="1 2">
    <name type="scientific">Yoonia phaeophyticola</name>
    <dbReference type="NCBI Taxonomy" id="3137369"/>
    <lineage>
        <taxon>Bacteria</taxon>
        <taxon>Pseudomonadati</taxon>
        <taxon>Pseudomonadota</taxon>
        <taxon>Alphaproteobacteria</taxon>
        <taxon>Rhodobacterales</taxon>
        <taxon>Paracoccaceae</taxon>
        <taxon>Yoonia</taxon>
    </lineage>
</organism>
<accession>A0ABZ2V467</accession>
<dbReference type="Proteomes" id="UP001440612">
    <property type="component" value="Chromosome"/>
</dbReference>
<dbReference type="RefSeq" id="WP_373636600.1">
    <property type="nucleotide sequence ID" value="NZ_CP150951.2"/>
</dbReference>
<dbReference type="EMBL" id="CP150951">
    <property type="protein sequence ID" value="WZC48062.2"/>
    <property type="molecule type" value="Genomic_DNA"/>
</dbReference>
<evidence type="ECO:0000313" key="2">
    <source>
        <dbReference type="Proteomes" id="UP001440612"/>
    </source>
</evidence>